<keyword evidence="1" id="KW-0812">Transmembrane</keyword>
<reference evidence="3" key="1">
    <citation type="submission" date="2022-11" db="UniProtKB">
        <authorList>
            <consortium name="WormBaseParasite"/>
        </authorList>
    </citation>
    <scope>IDENTIFICATION</scope>
</reference>
<dbReference type="Proteomes" id="UP000887565">
    <property type="component" value="Unplaced"/>
</dbReference>
<sequence length="125" mass="14557">MALNAIVTKSENEPDPLVKEKLIKHATNIKLRLSQFLTIIKQKNYDSHRTQGKERSIPFLHVHVFLSVTMIVLVQCAHLVFATKVFKLFFGHTLFVTVLFGRKTEFCNWDRTIVWIYHGPDLVHL</sequence>
<evidence type="ECO:0000256" key="1">
    <source>
        <dbReference type="SAM" id="Phobius"/>
    </source>
</evidence>
<proteinExistence type="predicted"/>
<accession>A0A915JEG6</accession>
<organism evidence="2 3">
    <name type="scientific">Romanomermis culicivorax</name>
    <name type="common">Nematode worm</name>
    <dbReference type="NCBI Taxonomy" id="13658"/>
    <lineage>
        <taxon>Eukaryota</taxon>
        <taxon>Metazoa</taxon>
        <taxon>Ecdysozoa</taxon>
        <taxon>Nematoda</taxon>
        <taxon>Enoplea</taxon>
        <taxon>Dorylaimia</taxon>
        <taxon>Mermithida</taxon>
        <taxon>Mermithoidea</taxon>
        <taxon>Mermithidae</taxon>
        <taxon>Romanomermis</taxon>
    </lineage>
</organism>
<name>A0A915JEG6_ROMCU</name>
<dbReference type="AlphaFoldDB" id="A0A915JEG6"/>
<dbReference type="WBParaSite" id="nRc.2.0.1.t23971-RA">
    <property type="protein sequence ID" value="nRc.2.0.1.t23971-RA"/>
    <property type="gene ID" value="nRc.2.0.1.g23971"/>
</dbReference>
<keyword evidence="1" id="KW-1133">Transmembrane helix</keyword>
<keyword evidence="1" id="KW-0472">Membrane</keyword>
<evidence type="ECO:0000313" key="2">
    <source>
        <dbReference type="Proteomes" id="UP000887565"/>
    </source>
</evidence>
<feature type="transmembrane region" description="Helical" evidence="1">
    <location>
        <begin position="59"/>
        <end position="81"/>
    </location>
</feature>
<keyword evidence="2" id="KW-1185">Reference proteome</keyword>
<protein>
    <submittedName>
        <fullName evidence="3">Transmembrane protein</fullName>
    </submittedName>
</protein>
<evidence type="ECO:0000313" key="3">
    <source>
        <dbReference type="WBParaSite" id="nRc.2.0.1.t23971-RA"/>
    </source>
</evidence>